<evidence type="ECO:0000313" key="10">
    <source>
        <dbReference type="EMBL" id="AXE39275.1"/>
    </source>
</evidence>
<keyword evidence="2" id="KW-1003">Cell membrane</keyword>
<dbReference type="Pfam" id="PF06738">
    <property type="entry name" value="ThrE"/>
    <property type="match status" value="1"/>
</dbReference>
<evidence type="ECO:0000259" key="9">
    <source>
        <dbReference type="Pfam" id="PF12821"/>
    </source>
</evidence>
<dbReference type="InterPro" id="IPR010619">
    <property type="entry name" value="ThrE-like_N"/>
</dbReference>
<dbReference type="GO" id="GO:0005886">
    <property type="term" value="C:plasma membrane"/>
    <property type="evidence" value="ECO:0007669"/>
    <property type="project" value="UniProtKB-SubCell"/>
</dbReference>
<keyword evidence="4 7" id="KW-1133">Transmembrane helix</keyword>
<evidence type="ECO:0000256" key="4">
    <source>
        <dbReference type="ARBA" id="ARBA00022989"/>
    </source>
</evidence>
<proteinExistence type="inferred from homology"/>
<dbReference type="Proteomes" id="UP000251995">
    <property type="component" value="Chromosome"/>
</dbReference>
<evidence type="ECO:0000259" key="8">
    <source>
        <dbReference type="Pfam" id="PF06738"/>
    </source>
</evidence>
<name>A0A344UVH7_9ACTN</name>
<evidence type="ECO:0000256" key="5">
    <source>
        <dbReference type="ARBA" id="ARBA00023136"/>
    </source>
</evidence>
<feature type="transmembrane region" description="Helical" evidence="7">
    <location>
        <begin position="355"/>
        <end position="374"/>
    </location>
</feature>
<dbReference type="EMBL" id="CP025198">
    <property type="protein sequence ID" value="AXE39275.1"/>
    <property type="molecule type" value="Genomic_DNA"/>
</dbReference>
<accession>A0A344UVH7</accession>
<reference evidence="10 11" key="1">
    <citation type="submission" date="2017-12" db="EMBL/GenBank/DDBJ databases">
        <title>The whole genome sequence of the Acidipropionibacterium virtanenii sp. nov. type strain JS278.</title>
        <authorList>
            <person name="Laine P."/>
            <person name="Deptula P."/>
            <person name="Varmanen P."/>
            <person name="Auvinen P."/>
        </authorList>
    </citation>
    <scope>NUCLEOTIDE SEQUENCE [LARGE SCALE GENOMIC DNA]</scope>
    <source>
        <strain evidence="10 11">JS278</strain>
    </source>
</reference>
<comment type="subcellular location">
    <subcellularLocation>
        <location evidence="1">Cell membrane</location>
        <topology evidence="1">Multi-pass membrane protein</topology>
    </subcellularLocation>
</comment>
<keyword evidence="5 7" id="KW-0472">Membrane</keyword>
<dbReference type="InterPro" id="IPR024528">
    <property type="entry name" value="ThrE_2"/>
</dbReference>
<feature type="transmembrane region" description="Helical" evidence="7">
    <location>
        <begin position="276"/>
        <end position="297"/>
    </location>
</feature>
<evidence type="ECO:0000256" key="1">
    <source>
        <dbReference type="ARBA" id="ARBA00004651"/>
    </source>
</evidence>
<evidence type="ECO:0000256" key="3">
    <source>
        <dbReference type="ARBA" id="ARBA00022692"/>
    </source>
</evidence>
<feature type="transmembrane region" description="Helical" evidence="7">
    <location>
        <begin position="176"/>
        <end position="197"/>
    </location>
</feature>
<protein>
    <submittedName>
        <fullName evidence="10">Inner membrane protein YjjP</fullName>
    </submittedName>
</protein>
<dbReference type="Pfam" id="PF12821">
    <property type="entry name" value="ThrE_2"/>
    <property type="match status" value="1"/>
</dbReference>
<feature type="transmembrane region" description="Helical" evidence="7">
    <location>
        <begin position="304"/>
        <end position="324"/>
    </location>
</feature>
<dbReference type="AlphaFoldDB" id="A0A344UVH7"/>
<feature type="transmembrane region" description="Helical" evidence="7">
    <location>
        <begin position="209"/>
        <end position="230"/>
    </location>
</feature>
<dbReference type="GO" id="GO:0015744">
    <property type="term" value="P:succinate transport"/>
    <property type="evidence" value="ECO:0007669"/>
    <property type="project" value="TreeGrafter"/>
</dbReference>
<dbReference type="GO" id="GO:0022857">
    <property type="term" value="F:transmembrane transporter activity"/>
    <property type="evidence" value="ECO:0007669"/>
    <property type="project" value="InterPro"/>
</dbReference>
<dbReference type="InterPro" id="IPR050539">
    <property type="entry name" value="ThrE_Dicarb/AminoAcid_Exp"/>
</dbReference>
<organism evidence="10 11">
    <name type="scientific">Acidipropionibacterium virtanenii</name>
    <dbReference type="NCBI Taxonomy" id="2057246"/>
    <lineage>
        <taxon>Bacteria</taxon>
        <taxon>Bacillati</taxon>
        <taxon>Actinomycetota</taxon>
        <taxon>Actinomycetes</taxon>
        <taxon>Propionibacteriales</taxon>
        <taxon>Propionibacteriaceae</taxon>
        <taxon>Acidipropionibacterium</taxon>
    </lineage>
</organism>
<feature type="transmembrane region" description="Helical" evidence="7">
    <location>
        <begin position="386"/>
        <end position="407"/>
    </location>
</feature>
<evidence type="ECO:0000256" key="7">
    <source>
        <dbReference type="SAM" id="Phobius"/>
    </source>
</evidence>
<gene>
    <name evidence="10" type="primary">yjjP</name>
    <name evidence="10" type="ORF">JS278_02123</name>
</gene>
<keyword evidence="11" id="KW-1185">Reference proteome</keyword>
<evidence type="ECO:0000256" key="2">
    <source>
        <dbReference type="ARBA" id="ARBA00022475"/>
    </source>
</evidence>
<feature type="domain" description="Threonine/serine exporter-like N-terminal" evidence="8">
    <location>
        <begin position="16"/>
        <end position="258"/>
    </location>
</feature>
<sequence length="429" mass="45570">MDTARNDREFIDDTEAVVRLGSMLLSAGTGSYRVKRAMERAATALGMERHDASVGLTEISVTAHRGDNFRTVVREVYRVRVDSSRIQSLESLSRHLPHPCTAATLEAELDRISRTVTARWKPWQNILAAGIACAGFSVLNRFPLADALVVLVAACCGQLVRRIATRRWLNQFGTTAMAAAASSLVYLAVAALLSLTGLPGLTGISDPGYIAALLFLVPGFPMITSILDMARIDFTAGLARAGYSLGLVISATMSAWVISFITGLTPLVTESTLPGAWQWVAYAVATFLGVAGFAVLFNSTGRMVLIAAALGTIGNLARLGLVTASVPAQLSAGLGGLIVGLLASPLTHRLDIPRITVTVPACLIMIPGTAMYRMMYWFNAENTVRALGFGVDAVLAVLAIAIGLAVARMLTDPAWTFARPVPSPHAFRS</sequence>
<dbReference type="KEGG" id="acij:JS278_02123"/>
<comment type="similarity">
    <text evidence="6">Belongs to the ThrE exporter (TC 2.A.79) family.</text>
</comment>
<feature type="domain" description="Threonine/Serine exporter ThrE" evidence="9">
    <location>
        <begin position="283"/>
        <end position="408"/>
    </location>
</feature>
<feature type="transmembrane region" description="Helical" evidence="7">
    <location>
        <begin position="242"/>
        <end position="264"/>
    </location>
</feature>
<dbReference type="PANTHER" id="PTHR34390">
    <property type="entry name" value="UPF0442 PROTEIN YJJB-RELATED"/>
    <property type="match status" value="1"/>
</dbReference>
<evidence type="ECO:0000256" key="6">
    <source>
        <dbReference type="ARBA" id="ARBA00034125"/>
    </source>
</evidence>
<keyword evidence="3 7" id="KW-0812">Transmembrane</keyword>
<evidence type="ECO:0000313" key="11">
    <source>
        <dbReference type="Proteomes" id="UP000251995"/>
    </source>
</evidence>
<dbReference type="PANTHER" id="PTHR34390:SF2">
    <property type="entry name" value="SUCCINATE TRANSPORTER SUBUNIT YJJP-RELATED"/>
    <property type="match status" value="1"/>
</dbReference>
<dbReference type="OrthoDB" id="2148488at2"/>